<keyword evidence="6" id="KW-1185">Reference proteome</keyword>
<accession>A0ABT5C1K8</accession>
<evidence type="ECO:0000256" key="1">
    <source>
        <dbReference type="ARBA" id="ARBA00006914"/>
    </source>
</evidence>
<keyword evidence="2" id="KW-0547">Nucleotide-binding</keyword>
<reference evidence="5 6" key="1">
    <citation type="submission" date="2023-01" db="EMBL/GenBank/DDBJ databases">
        <title>Minimal conservation of predation-associated metabolite biosynthetic gene clusters underscores biosynthetic potential of Myxococcota including descriptions for ten novel species: Archangium lansinium sp. nov., Myxococcus landrumus sp. nov., Nannocystis bai.</title>
        <authorList>
            <person name="Ahearne A."/>
            <person name="Stevens C."/>
            <person name="Dowd S."/>
        </authorList>
    </citation>
    <scope>NUCLEOTIDE SEQUENCE [LARGE SCALE GENOMIC DNA]</scope>
    <source>
        <strain evidence="5 6">WIWO2</strain>
    </source>
</reference>
<dbReference type="PANTHER" id="PTHR23073">
    <property type="entry name" value="26S PROTEASOME REGULATORY SUBUNIT"/>
    <property type="match status" value="1"/>
</dbReference>
<dbReference type="CDD" id="cd19481">
    <property type="entry name" value="RecA-like_protease"/>
    <property type="match status" value="1"/>
</dbReference>
<evidence type="ECO:0000313" key="5">
    <source>
        <dbReference type="EMBL" id="MDC0679071.1"/>
    </source>
</evidence>
<sequence length="716" mass="79103">MIAYSSSREHLLAEIDRIDAIIRLCVWRARQATGSAELLQTTGGALDDLLSGPGGLPSWSSSRAEPTEKWSSGWDAICAELRERREESLRSGVPLRFVELCRRFGLTPLDADIVLLCLASEVDLRYEEVFALLQGDSTRRRLSVDLALNLLSSSLEEKLDATSRFFSDAPLVRHAIVRLLGDDGRLHAPWLASTLKLDERIVRHLFDSDEVDPSLAPFVRRVRRAPRHEPAFAAARVDELARELARCGGVARSLLVHLREPCHGDGLDVASAACARVGREVLAVDGEHLAALPDPPAGPLSLLLREAVLRGAALFLGDAGARMPRILEALARELPQLPGGLAVFVSRDAPWEPEPSERVDFVEIDVPMPNGVERAALWREALPGFGAEIDAVAAKFRFSAAQIRGAAAGARRRARLRGDEDAPAVDDVYDACRGRSSHAVDQLARRIRPRYRWDDLVLAEDAVRQLREICDRVTHRGRVLDEWGFAGKLSLGRGLNVLFAGPSGTGKTMAAEIIAGALRLDLYRIDLSSVVSKYIGETEKNLSQIFAAAETSNAILFFDEADALFGKRSEVKDAHDRYANIETSYLLQRMEEYEGITILATNLRRNLDDAFARRMAFAITFPLPEEEERLRIWRQVWPIDAPRDAELDLAFMARQFKFSGGNIKNIAVAAAFLAASDGGIVTMRHLVRATKRELQKLGRTPVSNEFGSYSNDDAES</sequence>
<evidence type="ECO:0000256" key="3">
    <source>
        <dbReference type="ARBA" id="ARBA00022840"/>
    </source>
</evidence>
<keyword evidence="3 5" id="KW-0067">ATP-binding</keyword>
<dbReference type="InterPro" id="IPR003593">
    <property type="entry name" value="AAA+_ATPase"/>
</dbReference>
<name>A0ABT5C1K8_9BACT</name>
<dbReference type="InterPro" id="IPR054472">
    <property type="entry name" value="WHD"/>
</dbReference>
<dbReference type="SMART" id="SM00382">
    <property type="entry name" value="AAA"/>
    <property type="match status" value="1"/>
</dbReference>
<dbReference type="InterPro" id="IPR003959">
    <property type="entry name" value="ATPase_AAA_core"/>
</dbReference>
<dbReference type="InterPro" id="IPR027417">
    <property type="entry name" value="P-loop_NTPase"/>
</dbReference>
<gene>
    <name evidence="5" type="ORF">POL72_15110</name>
</gene>
<evidence type="ECO:0000256" key="2">
    <source>
        <dbReference type="ARBA" id="ARBA00022741"/>
    </source>
</evidence>
<dbReference type="Gene3D" id="3.40.50.300">
    <property type="entry name" value="P-loop containing nucleotide triphosphate hydrolases"/>
    <property type="match status" value="1"/>
</dbReference>
<dbReference type="GO" id="GO:0005524">
    <property type="term" value="F:ATP binding"/>
    <property type="evidence" value="ECO:0007669"/>
    <property type="project" value="UniProtKB-KW"/>
</dbReference>
<organism evidence="5 6">
    <name type="scientific">Sorangium atrum</name>
    <dbReference type="NCBI Taxonomy" id="2995308"/>
    <lineage>
        <taxon>Bacteria</taxon>
        <taxon>Pseudomonadati</taxon>
        <taxon>Myxococcota</taxon>
        <taxon>Polyangia</taxon>
        <taxon>Polyangiales</taxon>
        <taxon>Polyangiaceae</taxon>
        <taxon>Sorangium</taxon>
    </lineage>
</organism>
<proteinExistence type="inferred from homology"/>
<dbReference type="Pfam" id="PF22977">
    <property type="entry name" value="WHD"/>
    <property type="match status" value="1"/>
</dbReference>
<dbReference type="EMBL" id="JAQNDK010000002">
    <property type="protein sequence ID" value="MDC0679071.1"/>
    <property type="molecule type" value="Genomic_DNA"/>
</dbReference>
<evidence type="ECO:0000313" key="6">
    <source>
        <dbReference type="Proteomes" id="UP001217485"/>
    </source>
</evidence>
<feature type="domain" description="AAA+ ATPase" evidence="4">
    <location>
        <begin position="493"/>
        <end position="626"/>
    </location>
</feature>
<dbReference type="SUPFAM" id="SSF52540">
    <property type="entry name" value="P-loop containing nucleoside triphosphate hydrolases"/>
    <property type="match status" value="1"/>
</dbReference>
<comment type="caution">
    <text evidence="5">The sequence shown here is derived from an EMBL/GenBank/DDBJ whole genome shotgun (WGS) entry which is preliminary data.</text>
</comment>
<dbReference type="InterPro" id="IPR050221">
    <property type="entry name" value="26S_Proteasome_ATPase"/>
</dbReference>
<evidence type="ECO:0000259" key="4">
    <source>
        <dbReference type="SMART" id="SM00382"/>
    </source>
</evidence>
<dbReference type="RefSeq" id="WP_272096011.1">
    <property type="nucleotide sequence ID" value="NZ_JAQNDK010000002.1"/>
</dbReference>
<dbReference type="Pfam" id="PF00004">
    <property type="entry name" value="AAA"/>
    <property type="match status" value="1"/>
</dbReference>
<comment type="similarity">
    <text evidence="1">Belongs to the AAA ATPase family.</text>
</comment>
<dbReference type="Proteomes" id="UP001217485">
    <property type="component" value="Unassembled WGS sequence"/>
</dbReference>
<protein>
    <submittedName>
        <fullName evidence="5">ATP-binding protein</fullName>
    </submittedName>
</protein>